<feature type="domain" description="Reverse transcriptase" evidence="2">
    <location>
        <begin position="477"/>
        <end position="751"/>
    </location>
</feature>
<dbReference type="eggNOG" id="KOG1075">
    <property type="taxonomic scope" value="Eukaryota"/>
</dbReference>
<dbReference type="PROSITE" id="PS50878">
    <property type="entry name" value="RT_POL"/>
    <property type="match status" value="1"/>
</dbReference>
<dbReference type="InterPro" id="IPR000477">
    <property type="entry name" value="RT_dom"/>
</dbReference>
<dbReference type="Gene3D" id="3.60.10.10">
    <property type="entry name" value="Endonuclease/exonuclease/phosphatase"/>
    <property type="match status" value="1"/>
</dbReference>
<organism evidence="3">
    <name type="scientific">Amphimedon queenslandica</name>
    <name type="common">Sponge</name>
    <dbReference type="NCBI Taxonomy" id="400682"/>
    <lineage>
        <taxon>Eukaryota</taxon>
        <taxon>Metazoa</taxon>
        <taxon>Porifera</taxon>
        <taxon>Demospongiae</taxon>
        <taxon>Heteroscleromorpha</taxon>
        <taxon>Haplosclerida</taxon>
        <taxon>Niphatidae</taxon>
        <taxon>Amphimedon</taxon>
    </lineage>
</organism>
<dbReference type="STRING" id="400682.A0A1X7SVL8"/>
<evidence type="ECO:0000259" key="2">
    <source>
        <dbReference type="PROSITE" id="PS50878"/>
    </source>
</evidence>
<dbReference type="GO" id="GO:0003824">
    <property type="term" value="F:catalytic activity"/>
    <property type="evidence" value="ECO:0007669"/>
    <property type="project" value="InterPro"/>
</dbReference>
<dbReference type="PANTHER" id="PTHR33395">
    <property type="entry name" value="TRANSCRIPTASE, PUTATIVE-RELATED-RELATED"/>
    <property type="match status" value="1"/>
</dbReference>
<dbReference type="Pfam" id="PF03372">
    <property type="entry name" value="Exo_endo_phos"/>
    <property type="match status" value="1"/>
</dbReference>
<dbReference type="EnsemblMetazoa" id="Aqu2.1.06037_001">
    <property type="protein sequence ID" value="Aqu2.1.06037_001"/>
    <property type="gene ID" value="Aqu2.1.06037"/>
</dbReference>
<dbReference type="OrthoDB" id="416454at2759"/>
<dbReference type="InParanoid" id="A0A1X7SVL8"/>
<reference evidence="3" key="1">
    <citation type="submission" date="2017-05" db="UniProtKB">
        <authorList>
            <consortium name="EnsemblMetazoa"/>
        </authorList>
    </citation>
    <scope>IDENTIFICATION</scope>
</reference>
<sequence>MSFVLSHHTSLDVICISESWLTADILSSEISLPHYTLFRLDRNRRGGGVAIYVKSNLSPSRIPLNLTSPIELLAVSIKFHSRSYNIAVFYRPPSQQDAIQQVINTLTPLGPSFSSKLILVGDFNINVCAPSPSPLSNQLQSLIDLLHLKQLVSSPTHFSHSGSPSTIDLVLSSSRIKAFTYVLPPIGNSDHSSIITSIKRHPFHTTSSTTHTTKKSWLYHKADVASINANLEEINWDQILSNDVNQSWSLFHQMFMQIVHRFTPLKEKSNHSYPPWLPRPLLQKMKYRRRIFSRATLSNSPQLWLQYRSLRNSISSEVKSNKARFFNSISKSPRQFWSFVRSLRKNKDPVPPLTSETQPTAKSNIDKANLLNSTFASFFTPTITSNPPPTSNLSPPHPPLSSFSPSPHSNPSCYSPSSPNSIPLGLPADFLCTQEIILRLISELPLNTSSGPDDVSSFLLKATASHIVSPLQHIFNLSLSQGTFPEVWKKSLVVPIPKTSPPSASPSDYRPISLLSLVSKLLEKHVHQILIDYLFSVGLISDSQFGFLPGRSTTTALVTVSQFILSSLDRSVPVCGLFLDVKKAFDSVSHQLLLDKLLALNLPSSLYSWFTSYLSDRQQSVRVGDSISSPIPVTSGVPQGSILGPLLFLLFVNDLSNVSLSPHSKMFLFADDILLLHPLVNPSADWTSLQTEIDSICTWMHKNSLSLNTSKSKYMIFSLSRHSVFDTLPLLYLNQSPIDRVFSYKYLGLIFTPTFSWSKHISFII</sequence>
<feature type="region of interest" description="Disordered" evidence="1">
    <location>
        <begin position="386"/>
        <end position="418"/>
    </location>
</feature>
<dbReference type="CDD" id="cd01650">
    <property type="entry name" value="RT_nLTR_like"/>
    <property type="match status" value="1"/>
</dbReference>
<dbReference type="PANTHER" id="PTHR33395:SF22">
    <property type="entry name" value="REVERSE TRANSCRIPTASE DOMAIN-CONTAINING PROTEIN"/>
    <property type="match status" value="1"/>
</dbReference>
<dbReference type="SUPFAM" id="SSF56672">
    <property type="entry name" value="DNA/RNA polymerases"/>
    <property type="match status" value="1"/>
</dbReference>
<evidence type="ECO:0000256" key="1">
    <source>
        <dbReference type="SAM" id="MobiDB-lite"/>
    </source>
</evidence>
<dbReference type="SUPFAM" id="SSF56219">
    <property type="entry name" value="DNase I-like"/>
    <property type="match status" value="1"/>
</dbReference>
<dbReference type="GO" id="GO:0031012">
    <property type="term" value="C:extracellular matrix"/>
    <property type="evidence" value="ECO:0007669"/>
    <property type="project" value="TreeGrafter"/>
</dbReference>
<name>A0A1X7SVL8_AMPQE</name>
<evidence type="ECO:0000313" key="3">
    <source>
        <dbReference type="EnsemblMetazoa" id="Aqu2.1.06037_001"/>
    </source>
</evidence>
<feature type="compositionally biased region" description="Low complexity" evidence="1">
    <location>
        <begin position="400"/>
        <end position="418"/>
    </location>
</feature>
<dbReference type="InterPro" id="IPR005135">
    <property type="entry name" value="Endo/exonuclease/phosphatase"/>
</dbReference>
<protein>
    <recommendedName>
        <fullName evidence="2">Reverse transcriptase domain-containing protein</fullName>
    </recommendedName>
</protein>
<dbReference type="InterPro" id="IPR036691">
    <property type="entry name" value="Endo/exonu/phosph_ase_sf"/>
</dbReference>
<proteinExistence type="predicted"/>
<dbReference type="OMA" id="ICISESW"/>
<dbReference type="AlphaFoldDB" id="A0A1X7SVL8"/>
<accession>A0A1X7SVL8</accession>
<dbReference type="InterPro" id="IPR043502">
    <property type="entry name" value="DNA/RNA_pol_sf"/>
</dbReference>
<feature type="compositionally biased region" description="Pro residues" evidence="1">
    <location>
        <begin position="386"/>
        <end position="399"/>
    </location>
</feature>
<dbReference type="Pfam" id="PF00078">
    <property type="entry name" value="RVT_1"/>
    <property type="match status" value="1"/>
</dbReference>